<protein>
    <recommendedName>
        <fullName evidence="8">ETS domain-containing protein</fullName>
    </recommendedName>
</protein>
<evidence type="ECO:0000313" key="7">
    <source>
        <dbReference type="EMBL" id="EEN64238.1"/>
    </source>
</evidence>
<evidence type="ECO:0008006" key="8">
    <source>
        <dbReference type="Google" id="ProtNLM"/>
    </source>
</evidence>
<feature type="compositionally biased region" description="Polar residues" evidence="4">
    <location>
        <begin position="283"/>
        <end position="312"/>
    </location>
</feature>
<dbReference type="PANTHER" id="PTHR11849">
    <property type="entry name" value="ETS"/>
    <property type="match status" value="1"/>
</dbReference>
<dbReference type="InParanoid" id="C3Y5J1"/>
<dbReference type="GO" id="GO:0043565">
    <property type="term" value="F:sequence-specific DNA binding"/>
    <property type="evidence" value="ECO:0007669"/>
    <property type="project" value="InterPro"/>
</dbReference>
<evidence type="ECO:0000256" key="3">
    <source>
        <dbReference type="RuleBase" id="RU004019"/>
    </source>
</evidence>
<dbReference type="PROSITE" id="PS50061">
    <property type="entry name" value="ETS_DOMAIN_3"/>
    <property type="match status" value="1"/>
</dbReference>
<dbReference type="Gene3D" id="1.10.10.10">
    <property type="entry name" value="Winged helix-like DNA-binding domain superfamily/Winged helix DNA-binding domain"/>
    <property type="match status" value="1"/>
</dbReference>
<dbReference type="InterPro" id="IPR036390">
    <property type="entry name" value="WH_DNA-bd_sf"/>
</dbReference>
<keyword evidence="2 3" id="KW-0238">DNA-binding</keyword>
<feature type="domain" description="PNT" evidence="6">
    <location>
        <begin position="116"/>
        <end position="202"/>
    </location>
</feature>
<dbReference type="PRINTS" id="PR00454">
    <property type="entry name" value="ETSDOMAIN"/>
</dbReference>
<dbReference type="eggNOG" id="KOG3804">
    <property type="taxonomic scope" value="Eukaryota"/>
</dbReference>
<evidence type="ECO:0000259" key="6">
    <source>
        <dbReference type="PROSITE" id="PS51433"/>
    </source>
</evidence>
<dbReference type="SMART" id="SM00251">
    <property type="entry name" value="SAM_PNT"/>
    <property type="match status" value="1"/>
</dbReference>
<dbReference type="GO" id="GO:0005634">
    <property type="term" value="C:nucleus"/>
    <property type="evidence" value="ECO:0007669"/>
    <property type="project" value="UniProtKB-SubCell"/>
</dbReference>
<name>C3Y5J1_BRAFL</name>
<dbReference type="InterPro" id="IPR036388">
    <property type="entry name" value="WH-like_DNA-bd_sf"/>
</dbReference>
<dbReference type="PROSITE" id="PS51433">
    <property type="entry name" value="PNT"/>
    <property type="match status" value="1"/>
</dbReference>
<dbReference type="Gene3D" id="1.10.150.50">
    <property type="entry name" value="Transcription Factor, Ets-1"/>
    <property type="match status" value="1"/>
</dbReference>
<comment type="similarity">
    <text evidence="1 3">Belongs to the ETS family.</text>
</comment>
<evidence type="ECO:0000256" key="2">
    <source>
        <dbReference type="ARBA" id="ARBA00023125"/>
    </source>
</evidence>
<dbReference type="AlphaFoldDB" id="C3Y5J1"/>
<sequence length="504" mass="57407">MADMTVWRGAMSARSRVFTKFTASCTREGSTFVTVMAESLTQAIDDTTLDLGQFLSNFPIPTPTQFAIPQPSDAVFPTPPTSPPNMTSTWGPVKSELPSSCTLQSEQASFTELQTAHANYMPIQNQFNWCNSHPMNWSYQQVRGFLTWAVAEYELPPHEINFEHFRVNGAKLCMMSREEFSLLCPNYGDILYLSIGKVLEEAQYLYDPTPAFCEGPSDTTMSESVRAMHEEMMNMDFIQAPVDDLPMQDLFPDCGGITADDIDVNDKFEDVNVELSDFPPSPTASDESYSSMSPGPTSPYYCSSESDYSSGDRTLGNLFMPRYETSDGDSDHDSYGSSPRRSYTDELHMYDDSDKEVKPTVDFSVQNAPINMKIKPAGAPERRARGRPRKVRTVTEEMLTTGKRGRQHSKGNHLWEFVRDLLKNPSTNPKVIKWEDRRDGIFRFVQSEAVANMWGRKKNNPNMTYEKLSRAMRYYYKRHILERVDGKRLVYRFGTEAKGWRENE</sequence>
<organism>
    <name type="scientific">Branchiostoma floridae</name>
    <name type="common">Florida lancelet</name>
    <name type="synonym">Amphioxus</name>
    <dbReference type="NCBI Taxonomy" id="7739"/>
    <lineage>
        <taxon>Eukaryota</taxon>
        <taxon>Metazoa</taxon>
        <taxon>Chordata</taxon>
        <taxon>Cephalochordata</taxon>
        <taxon>Leptocardii</taxon>
        <taxon>Amphioxiformes</taxon>
        <taxon>Branchiostomatidae</taxon>
        <taxon>Branchiostoma</taxon>
    </lineage>
</organism>
<comment type="subcellular location">
    <subcellularLocation>
        <location evidence="3">Nucleus</location>
    </subcellularLocation>
</comment>
<dbReference type="STRING" id="7739.C3Y5J1"/>
<proteinExistence type="inferred from homology"/>
<dbReference type="InterPro" id="IPR003118">
    <property type="entry name" value="Pointed_dom"/>
</dbReference>
<dbReference type="SUPFAM" id="SSF46785">
    <property type="entry name" value="Winged helix' DNA-binding domain"/>
    <property type="match status" value="1"/>
</dbReference>
<reference evidence="7" key="1">
    <citation type="journal article" date="2008" name="Nature">
        <title>The amphioxus genome and the evolution of the chordate karyotype.</title>
        <authorList>
            <consortium name="US DOE Joint Genome Institute (JGI-PGF)"/>
            <person name="Putnam N.H."/>
            <person name="Butts T."/>
            <person name="Ferrier D.E.K."/>
            <person name="Furlong R.F."/>
            <person name="Hellsten U."/>
            <person name="Kawashima T."/>
            <person name="Robinson-Rechavi M."/>
            <person name="Shoguchi E."/>
            <person name="Terry A."/>
            <person name="Yu J.-K."/>
            <person name="Benito-Gutierrez E.L."/>
            <person name="Dubchak I."/>
            <person name="Garcia-Fernandez J."/>
            <person name="Gibson-Brown J.J."/>
            <person name="Grigoriev I.V."/>
            <person name="Horton A.C."/>
            <person name="de Jong P.J."/>
            <person name="Jurka J."/>
            <person name="Kapitonov V.V."/>
            <person name="Kohara Y."/>
            <person name="Kuroki Y."/>
            <person name="Lindquist E."/>
            <person name="Lucas S."/>
            <person name="Osoegawa K."/>
            <person name="Pennacchio L.A."/>
            <person name="Salamov A.A."/>
            <person name="Satou Y."/>
            <person name="Sauka-Spengler T."/>
            <person name="Schmutz J."/>
            <person name="Shin-I T."/>
            <person name="Toyoda A."/>
            <person name="Bronner-Fraser M."/>
            <person name="Fujiyama A."/>
            <person name="Holland L.Z."/>
            <person name="Holland P.W.H."/>
            <person name="Satoh N."/>
            <person name="Rokhsar D.S."/>
        </authorList>
    </citation>
    <scope>NUCLEOTIDE SEQUENCE [LARGE SCALE GENOMIC DNA]</scope>
    <source>
        <strain evidence="7">S238N-H82</strain>
        <tissue evidence="7">Testes</tissue>
    </source>
</reference>
<dbReference type="PANTHER" id="PTHR11849:SF190">
    <property type="entry name" value="ETS-DOMAIN PROTEIN"/>
    <property type="match status" value="1"/>
</dbReference>
<accession>C3Y5J1</accession>
<evidence type="ECO:0000256" key="4">
    <source>
        <dbReference type="SAM" id="MobiDB-lite"/>
    </source>
</evidence>
<dbReference type="InterPro" id="IPR000418">
    <property type="entry name" value="Ets_dom"/>
</dbReference>
<dbReference type="FunFam" id="1.10.10.10:FF:001336">
    <property type="entry name" value="Epithelium specific ets factor 3, ese3, putative"/>
    <property type="match status" value="1"/>
</dbReference>
<dbReference type="SMART" id="SM00413">
    <property type="entry name" value="ETS"/>
    <property type="match status" value="1"/>
</dbReference>
<dbReference type="Pfam" id="PF00178">
    <property type="entry name" value="Ets"/>
    <property type="match status" value="1"/>
</dbReference>
<feature type="domain" description="ETS" evidence="5">
    <location>
        <begin position="412"/>
        <end position="494"/>
    </location>
</feature>
<dbReference type="SUPFAM" id="SSF47769">
    <property type="entry name" value="SAM/Pointed domain"/>
    <property type="match status" value="1"/>
</dbReference>
<keyword evidence="3" id="KW-0539">Nucleus</keyword>
<evidence type="ECO:0000259" key="5">
    <source>
        <dbReference type="PROSITE" id="PS50061"/>
    </source>
</evidence>
<dbReference type="InterPro" id="IPR046328">
    <property type="entry name" value="ETS_fam"/>
</dbReference>
<dbReference type="GO" id="GO:0003700">
    <property type="term" value="F:DNA-binding transcription factor activity"/>
    <property type="evidence" value="ECO:0007669"/>
    <property type="project" value="InterPro"/>
</dbReference>
<evidence type="ECO:0000256" key="1">
    <source>
        <dbReference type="ARBA" id="ARBA00005562"/>
    </source>
</evidence>
<dbReference type="GO" id="GO:0006357">
    <property type="term" value="P:regulation of transcription by RNA polymerase II"/>
    <property type="evidence" value="ECO:0007669"/>
    <property type="project" value="InterPro"/>
</dbReference>
<dbReference type="Pfam" id="PF02198">
    <property type="entry name" value="SAM_PNT"/>
    <property type="match status" value="1"/>
</dbReference>
<dbReference type="EMBL" id="GG666487">
    <property type="protein sequence ID" value="EEN64238.1"/>
    <property type="molecule type" value="Genomic_DNA"/>
</dbReference>
<gene>
    <name evidence="7" type="ORF">BRAFLDRAFT_87894</name>
</gene>
<dbReference type="InterPro" id="IPR013761">
    <property type="entry name" value="SAM/pointed_sf"/>
</dbReference>
<feature type="region of interest" description="Disordered" evidence="4">
    <location>
        <begin position="273"/>
        <end position="344"/>
    </location>
</feature>